<keyword evidence="1" id="KW-1133">Transmembrane helix</keyword>
<feature type="non-terminal residue" evidence="2">
    <location>
        <position position="151"/>
    </location>
</feature>
<accession>A0A3B1DUY4</accession>
<keyword evidence="1" id="KW-0472">Membrane</keyword>
<protein>
    <submittedName>
        <fullName evidence="2">Uncharacterized protein</fullName>
    </submittedName>
</protein>
<sequence>MKLTPNQELELQALSGAAQRRNQPRFLLALGVVLILVAGFYAFSGYGAAKTAMAKAQLRADTAGELDELIVRYNTLSQGGDEGALSTRFPVNSRVRSTLETTADIAGLEEPLVTKRDERQGLDYPLVRQVFTASLSDAPLEPTLKWINSAT</sequence>
<dbReference type="EMBL" id="UOGK01000183">
    <property type="protein sequence ID" value="VAX39020.1"/>
    <property type="molecule type" value="Genomic_DNA"/>
</dbReference>
<feature type="transmembrane region" description="Helical" evidence="1">
    <location>
        <begin position="26"/>
        <end position="49"/>
    </location>
</feature>
<name>A0A3B1DUY4_9ZZZZ</name>
<evidence type="ECO:0000313" key="2">
    <source>
        <dbReference type="EMBL" id="VAX39020.1"/>
    </source>
</evidence>
<gene>
    <name evidence="2" type="ORF">MNBD_PLANCTO03-727</name>
</gene>
<proteinExistence type="predicted"/>
<dbReference type="AlphaFoldDB" id="A0A3B1DUY4"/>
<keyword evidence="1" id="KW-0812">Transmembrane</keyword>
<organism evidence="2">
    <name type="scientific">hydrothermal vent metagenome</name>
    <dbReference type="NCBI Taxonomy" id="652676"/>
    <lineage>
        <taxon>unclassified sequences</taxon>
        <taxon>metagenomes</taxon>
        <taxon>ecological metagenomes</taxon>
    </lineage>
</organism>
<evidence type="ECO:0000256" key="1">
    <source>
        <dbReference type="SAM" id="Phobius"/>
    </source>
</evidence>
<reference evidence="2" key="1">
    <citation type="submission" date="2018-06" db="EMBL/GenBank/DDBJ databases">
        <authorList>
            <person name="Zhirakovskaya E."/>
        </authorList>
    </citation>
    <scope>NUCLEOTIDE SEQUENCE</scope>
</reference>